<dbReference type="RefSeq" id="WP_217790811.1">
    <property type="nucleotide sequence ID" value="NZ_JAHSPG010000003.1"/>
</dbReference>
<feature type="chain" id="PRO_5038517528" evidence="1">
    <location>
        <begin position="30"/>
        <end position="1087"/>
    </location>
</feature>
<name>A0A9E2W494_9BACT</name>
<feature type="domain" description="Fibronectin type-III" evidence="2">
    <location>
        <begin position="300"/>
        <end position="387"/>
    </location>
</feature>
<sequence>MSKKHLIRSIKNVIITLQLLVAAHFNAQAQIYPVQVMPQLIAPYTASIPEYYNGTNEKFVVLLVNTDLTKPTLQVRLKLTIQGGGIVLTSRDDVYYPALTLDAGVAQRITLNDLAPYFDANNLIFQGITRAQYQQTRRLNDGFYQFCVEAYEYNTNRLVGRSNCAMAWISLLDPPILNLPIKSESIAYRDPTNIIFQWTPRNLSSPTAAFNTEYEFTLVELWDNGIAPEAAFNTTQPLYRTTTQATTLLYGPSEPLLIPGKRYGWRIRAQASDGSQNSDAYKNNGYSEIYWFTYQRNCPEPFNVQCDVSGGRATITWSANAQQNRYTVDYREKNQSGSSWYTVNSTTNRVMLYDLKKDKQYEYRVGGFCDLATGNFPLDGAVYTNIKTFALNGSNREDNLACGILQPELKIANRTSIQSLISGEIITAGDFPVKLINVQGSNGNFTGNGYVTVPFLGKAAVKVRFSNINVNTDKQLIGGLIETTYDARETQIVAVDTLINDLNGLLSGAKNKLNDLLDLNDPTKLKKAIDSIENATLTKVENDSIRKEISKKFEEIKGIAANVPLNTPENKESVTTKLDEIQQLAGSGSQGNAVADANKPKADRKSFYSIEGNKFYNGDTIFLPKSNKLFTFKAYCDSIRLFSKNSVWNGLTARDSATATFVPSTVSTSIRGSRISTIYNDSLRHDTLICKVVVVDVKFSEDPNQLWGFDENEGSKEDMYVPAYKLSSSSLSTTFVSYNTVPAPGIPWKSVEDNGNYDKVNVQIFPPGAEKKVFFRLKDSINYNVRPQRPTTNPQTIEINNTVNTNFTELIPRIGNFENDTLQLKIKGYTKVIKKVAIITINESNDDVQLVRINDTTLFDTTAIITWGNNRFLDSKISGDDRVLYRSWANDSVIVAGPNKRCETKANNRDIITTVLPRSNFQAALNSIYKNGVVEWEVDPANYVRTINYDFNKDSMLDVSTWATQERLRIIDSCGTNDGRYNLFVVDFPSDGAQNGMMKFNQLYGFFYYRRHPSTGGSLPGNVYKTAAHECGHGGFGFWHPWNEFSVYPDRARGNWNTKDANNLMEWDGGWNRDKIRKYQWDLINRH</sequence>
<dbReference type="InterPro" id="IPR003961">
    <property type="entry name" value="FN3_dom"/>
</dbReference>
<dbReference type="AlphaFoldDB" id="A0A9E2W494"/>
<accession>A0A9E2W494</accession>
<proteinExistence type="predicted"/>
<dbReference type="CDD" id="cd00063">
    <property type="entry name" value="FN3"/>
    <property type="match status" value="1"/>
</dbReference>
<protein>
    <submittedName>
        <fullName evidence="3">Fibronectin type III domain-containing protein</fullName>
    </submittedName>
</protein>
<comment type="caution">
    <text evidence="3">The sequence shown here is derived from an EMBL/GenBank/DDBJ whole genome shotgun (WGS) entry which is preliminary data.</text>
</comment>
<evidence type="ECO:0000256" key="1">
    <source>
        <dbReference type="SAM" id="SignalP"/>
    </source>
</evidence>
<dbReference type="EMBL" id="JAHSPG010000003">
    <property type="protein sequence ID" value="MBV4357198.1"/>
    <property type="molecule type" value="Genomic_DNA"/>
</dbReference>
<feature type="signal peptide" evidence="1">
    <location>
        <begin position="1"/>
        <end position="29"/>
    </location>
</feature>
<evidence type="ECO:0000313" key="3">
    <source>
        <dbReference type="EMBL" id="MBV4357198.1"/>
    </source>
</evidence>
<evidence type="ECO:0000259" key="2">
    <source>
        <dbReference type="PROSITE" id="PS50853"/>
    </source>
</evidence>
<gene>
    <name evidence="3" type="ORF">KTO63_08585</name>
</gene>
<dbReference type="Proteomes" id="UP000812270">
    <property type="component" value="Unassembled WGS sequence"/>
</dbReference>
<dbReference type="Pfam" id="PF00041">
    <property type="entry name" value="fn3"/>
    <property type="match status" value="1"/>
</dbReference>
<organism evidence="3 4">
    <name type="scientific">Pinibacter aurantiacus</name>
    <dbReference type="NCBI Taxonomy" id="2851599"/>
    <lineage>
        <taxon>Bacteria</taxon>
        <taxon>Pseudomonadati</taxon>
        <taxon>Bacteroidota</taxon>
        <taxon>Chitinophagia</taxon>
        <taxon>Chitinophagales</taxon>
        <taxon>Chitinophagaceae</taxon>
        <taxon>Pinibacter</taxon>
    </lineage>
</organism>
<keyword evidence="4" id="KW-1185">Reference proteome</keyword>
<dbReference type="PROSITE" id="PS50853">
    <property type="entry name" value="FN3"/>
    <property type="match status" value="1"/>
</dbReference>
<evidence type="ECO:0000313" key="4">
    <source>
        <dbReference type="Proteomes" id="UP000812270"/>
    </source>
</evidence>
<reference evidence="3" key="1">
    <citation type="submission" date="2021-06" db="EMBL/GenBank/DDBJ databases">
        <authorList>
            <person name="Huq M.A."/>
        </authorList>
    </citation>
    <scope>NUCLEOTIDE SEQUENCE</scope>
    <source>
        <strain evidence="3">MAH-26</strain>
    </source>
</reference>
<keyword evidence="1" id="KW-0732">Signal</keyword>